<evidence type="ECO:0000313" key="3">
    <source>
        <dbReference type="Proteomes" id="UP000037178"/>
    </source>
</evidence>
<dbReference type="Pfam" id="PF00565">
    <property type="entry name" value="SNase"/>
    <property type="match status" value="1"/>
</dbReference>
<dbReference type="InterPro" id="IPR035437">
    <property type="entry name" value="SNase_OB-fold_sf"/>
</dbReference>
<protein>
    <submittedName>
        <fullName evidence="2">Succinoglycan biosynthesis protein</fullName>
    </submittedName>
</protein>
<organism evidence="2 3">
    <name type="scientific">Candidatus Rhodobacter oscarellae</name>
    <dbReference type="NCBI Taxonomy" id="1675527"/>
    <lineage>
        <taxon>Bacteria</taxon>
        <taxon>Pseudomonadati</taxon>
        <taxon>Pseudomonadota</taxon>
        <taxon>Alphaproteobacteria</taxon>
        <taxon>Rhodobacterales</taxon>
        <taxon>Rhodobacter group</taxon>
        <taxon>Rhodobacter</taxon>
    </lineage>
</organism>
<dbReference type="Proteomes" id="UP000037178">
    <property type="component" value="Unassembled WGS sequence"/>
</dbReference>
<dbReference type="AlphaFoldDB" id="A0A0J9E540"/>
<dbReference type="EMBL" id="LFTY01000002">
    <property type="protein sequence ID" value="KMW56919.1"/>
    <property type="molecule type" value="Genomic_DNA"/>
</dbReference>
<dbReference type="SMART" id="SM00318">
    <property type="entry name" value="SNc"/>
    <property type="match status" value="1"/>
</dbReference>
<dbReference type="STRING" id="1675527.AIOL_001877"/>
<proteinExistence type="predicted"/>
<name>A0A0J9E540_9RHOB</name>
<dbReference type="PROSITE" id="PS50830">
    <property type="entry name" value="TNASE_3"/>
    <property type="match status" value="1"/>
</dbReference>
<sequence length="181" mass="20327">MRGEIHRINGIDAPEHGQKCGKWACGKAATDALAELLTGARVDCVIHGRDAYGRAISTCVVNGEDIGKLLVERGVAWAFLRFSDAYAQQQLDAKSRKLGIWSGDYQTAWDFRAERWSAAARADDAPEGCPIKGNISKNGRIYHAPWSPWYSRTRINTAKGERWFCNEAEARRAGWRAPYWR</sequence>
<gene>
    <name evidence="2" type="ORF">AIOL_001877</name>
</gene>
<dbReference type="PANTHER" id="PTHR12302:SF26">
    <property type="entry name" value="BLR1266 PROTEIN"/>
    <property type="match status" value="1"/>
</dbReference>
<comment type="caution">
    <text evidence="2">The sequence shown here is derived from an EMBL/GenBank/DDBJ whole genome shotgun (WGS) entry which is preliminary data.</text>
</comment>
<evidence type="ECO:0000313" key="2">
    <source>
        <dbReference type="EMBL" id="KMW56919.1"/>
    </source>
</evidence>
<dbReference type="SUPFAM" id="SSF50199">
    <property type="entry name" value="Staphylococcal nuclease"/>
    <property type="match status" value="1"/>
</dbReference>
<dbReference type="InterPro" id="IPR016071">
    <property type="entry name" value="Staphylococal_nuclease_OB-fold"/>
</dbReference>
<keyword evidence="3" id="KW-1185">Reference proteome</keyword>
<dbReference type="PANTHER" id="PTHR12302">
    <property type="entry name" value="EBNA2 BINDING PROTEIN P100"/>
    <property type="match status" value="1"/>
</dbReference>
<dbReference type="PATRIC" id="fig|1675527.3.peg.1973"/>
<reference evidence="2 3" key="1">
    <citation type="submission" date="2015-06" db="EMBL/GenBank/DDBJ databases">
        <title>Draft genome sequence of an Alphaproteobacteria species associated to the Mediterranean sponge Oscarella lobularis.</title>
        <authorList>
            <person name="Jourda C."/>
            <person name="Santini S."/>
            <person name="Claverie J.-M."/>
        </authorList>
    </citation>
    <scope>NUCLEOTIDE SEQUENCE [LARGE SCALE GENOMIC DNA]</scope>
    <source>
        <strain evidence="2">IGS</strain>
    </source>
</reference>
<evidence type="ECO:0000259" key="1">
    <source>
        <dbReference type="PROSITE" id="PS50830"/>
    </source>
</evidence>
<dbReference type="Gene3D" id="2.40.50.90">
    <property type="match status" value="1"/>
</dbReference>
<feature type="domain" description="TNase-like" evidence="1">
    <location>
        <begin position="7"/>
        <end position="103"/>
    </location>
</feature>
<accession>A0A0J9E540</accession>